<reference evidence="1 2" key="1">
    <citation type="submission" date="2023-09" db="EMBL/GenBank/DDBJ databases">
        <authorList>
            <person name="Rey-Velasco X."/>
        </authorList>
    </citation>
    <scope>NUCLEOTIDE SEQUENCE [LARGE SCALE GENOMIC DNA]</scope>
    <source>
        <strain evidence="1 2">F260</strain>
    </source>
</reference>
<dbReference type="Proteomes" id="UP001245285">
    <property type="component" value="Unassembled WGS sequence"/>
</dbReference>
<dbReference type="EMBL" id="JAVRHO010000008">
    <property type="protein sequence ID" value="MDT0646483.1"/>
    <property type="molecule type" value="Genomic_DNA"/>
</dbReference>
<name>A0ABU3CJS6_9FLAO</name>
<keyword evidence="2" id="KW-1185">Reference proteome</keyword>
<protein>
    <submittedName>
        <fullName evidence="1">Uncharacterized protein</fullName>
    </submittedName>
</protein>
<evidence type="ECO:0000313" key="2">
    <source>
        <dbReference type="Proteomes" id="UP001245285"/>
    </source>
</evidence>
<proteinExistence type="predicted"/>
<comment type="caution">
    <text evidence="1">The sequence shown here is derived from an EMBL/GenBank/DDBJ whole genome shotgun (WGS) entry which is preliminary data.</text>
</comment>
<gene>
    <name evidence="1" type="ORF">RM545_07265</name>
</gene>
<evidence type="ECO:0000313" key="1">
    <source>
        <dbReference type="EMBL" id="MDT0646483.1"/>
    </source>
</evidence>
<dbReference type="RefSeq" id="WP_209309947.1">
    <property type="nucleotide sequence ID" value="NZ_JAVRHO010000008.1"/>
</dbReference>
<accession>A0ABU3CJS6</accession>
<organism evidence="1 2">
    <name type="scientific">Autumnicola lenta</name>
    <dbReference type="NCBI Taxonomy" id="3075593"/>
    <lineage>
        <taxon>Bacteria</taxon>
        <taxon>Pseudomonadati</taxon>
        <taxon>Bacteroidota</taxon>
        <taxon>Flavobacteriia</taxon>
        <taxon>Flavobacteriales</taxon>
        <taxon>Flavobacteriaceae</taxon>
        <taxon>Autumnicola</taxon>
    </lineage>
</organism>
<sequence length="47" mass="5391">MKIKAPMMIQKLKEKMMTSNEATTQIIIKAKEEMGSPKMTAPFLMFL</sequence>